<comment type="subcellular location">
    <subcellularLocation>
        <location evidence="12">Cell junction</location>
        <location evidence="12">Plasmodesma</location>
    </subcellularLocation>
    <subcellularLocation>
        <location evidence="1">Cell membrane</location>
        <topology evidence="1">Single-pass type I membrane protein</topology>
    </subcellularLocation>
</comment>
<evidence type="ECO:0000256" key="9">
    <source>
        <dbReference type="ARBA" id="ARBA00022989"/>
    </source>
</evidence>
<evidence type="ECO:0000256" key="13">
    <source>
        <dbReference type="ARBA" id="ARBA00038393"/>
    </source>
</evidence>
<protein>
    <submittedName>
        <fullName evidence="17">Cysteine-rich repeat secretory protein 11-like</fullName>
    </submittedName>
</protein>
<keyword evidence="2" id="KW-0813">Transport</keyword>
<dbReference type="CDD" id="cd23509">
    <property type="entry name" value="Gnk2-like"/>
    <property type="match status" value="2"/>
</dbReference>
<reference evidence="18" key="1">
    <citation type="journal article" date="2019" name="Nat. Commun.">
        <title>The genome of broomcorn millet.</title>
        <authorList>
            <person name="Zou C."/>
            <person name="Miki D."/>
            <person name="Li D."/>
            <person name="Tang Q."/>
            <person name="Xiao L."/>
            <person name="Rajput S."/>
            <person name="Deng P."/>
            <person name="Jia W."/>
            <person name="Huang R."/>
            <person name="Zhang M."/>
            <person name="Sun Y."/>
            <person name="Hu J."/>
            <person name="Fu X."/>
            <person name="Schnable P.S."/>
            <person name="Li F."/>
            <person name="Zhang H."/>
            <person name="Feng B."/>
            <person name="Zhu X."/>
            <person name="Liu R."/>
            <person name="Schnable J.C."/>
            <person name="Zhu J.-K."/>
            <person name="Zhang H."/>
        </authorList>
    </citation>
    <scope>NUCLEOTIDE SEQUENCE [LARGE SCALE GENOMIC DNA]</scope>
</reference>
<feature type="domain" description="Gnk2-homologous" evidence="16">
    <location>
        <begin position="141"/>
        <end position="241"/>
    </location>
</feature>
<feature type="domain" description="Gnk2-homologous" evidence="16">
    <location>
        <begin position="31"/>
        <end position="136"/>
    </location>
</feature>
<dbReference type="Pfam" id="PF01657">
    <property type="entry name" value="Stress-antifung"/>
    <property type="match status" value="2"/>
</dbReference>
<feature type="signal peptide" evidence="15">
    <location>
        <begin position="1"/>
        <end position="28"/>
    </location>
</feature>
<gene>
    <name evidence="17" type="ORF">C2845_PM01G02540</name>
</gene>
<evidence type="ECO:0000256" key="12">
    <source>
        <dbReference type="ARBA" id="ARBA00024184"/>
    </source>
</evidence>
<dbReference type="InterPro" id="IPR038408">
    <property type="entry name" value="GNK2_sf"/>
</dbReference>
<dbReference type="OrthoDB" id="1926347at2759"/>
<dbReference type="PROSITE" id="PS51257">
    <property type="entry name" value="PROKAR_LIPOPROTEIN"/>
    <property type="match status" value="1"/>
</dbReference>
<dbReference type="Gene3D" id="3.30.430.20">
    <property type="entry name" value="Gnk2 domain, C-X8-C-X2-C motif"/>
    <property type="match status" value="2"/>
</dbReference>
<evidence type="ECO:0000256" key="11">
    <source>
        <dbReference type="ARBA" id="ARBA00023157"/>
    </source>
</evidence>
<keyword evidence="10 14" id="KW-0472">Membrane</keyword>
<dbReference type="InterPro" id="IPR051378">
    <property type="entry name" value="Cell2Cell_Antifungal"/>
</dbReference>
<evidence type="ECO:0000313" key="17">
    <source>
        <dbReference type="EMBL" id="RLN40789.1"/>
    </source>
</evidence>
<dbReference type="GO" id="GO:0009506">
    <property type="term" value="C:plasmodesma"/>
    <property type="evidence" value="ECO:0007669"/>
    <property type="project" value="UniProtKB-SubCell"/>
</dbReference>
<evidence type="ECO:0000256" key="7">
    <source>
        <dbReference type="ARBA" id="ARBA00022737"/>
    </source>
</evidence>
<evidence type="ECO:0000259" key="16">
    <source>
        <dbReference type="PROSITE" id="PS51473"/>
    </source>
</evidence>
<dbReference type="PROSITE" id="PS51473">
    <property type="entry name" value="GNK2"/>
    <property type="match status" value="2"/>
</dbReference>
<dbReference type="EMBL" id="PQIB02000001">
    <property type="protein sequence ID" value="RLN40789.1"/>
    <property type="molecule type" value="Genomic_DNA"/>
</dbReference>
<keyword evidence="11" id="KW-1015">Disulfide bond</keyword>
<keyword evidence="4" id="KW-0945">Host-virus interaction</keyword>
<accession>A0A3L6TKR4</accession>
<keyword evidence="6 15" id="KW-0732">Signal</keyword>
<keyword evidence="7" id="KW-0677">Repeat</keyword>
<dbReference type="Proteomes" id="UP000275267">
    <property type="component" value="Unassembled WGS sequence"/>
</dbReference>
<comment type="caution">
    <text evidence="17">The sequence shown here is derived from an EMBL/GenBank/DDBJ whole genome shotgun (WGS) entry which is preliminary data.</text>
</comment>
<dbReference type="SUPFAM" id="SSF81383">
    <property type="entry name" value="F-box domain"/>
    <property type="match status" value="1"/>
</dbReference>
<keyword evidence="9 14" id="KW-1133">Transmembrane helix</keyword>
<dbReference type="InterPro" id="IPR036047">
    <property type="entry name" value="F-box-like_dom_sf"/>
</dbReference>
<evidence type="ECO:0000256" key="4">
    <source>
        <dbReference type="ARBA" id="ARBA00022581"/>
    </source>
</evidence>
<feature type="transmembrane region" description="Helical" evidence="14">
    <location>
        <begin position="258"/>
        <end position="282"/>
    </location>
</feature>
<evidence type="ECO:0000256" key="15">
    <source>
        <dbReference type="SAM" id="SignalP"/>
    </source>
</evidence>
<dbReference type="GO" id="GO:0046739">
    <property type="term" value="P:transport of virus in multicellular host"/>
    <property type="evidence" value="ECO:0007669"/>
    <property type="project" value="TreeGrafter"/>
</dbReference>
<sequence length="527" mass="55842">MGRARRFQLLAAAAAVFLLLHAPLLVSCADLDALIYKGCANQSFPGGALPPTVAALSSALSAQAGSTKFYKTSSPSSAGSSTSVFGLFQCRGDLSGSDCASCVSRAMSSWRDVCGASVAARVQLAGCLALYEVSSFPQVSGVQMLFKTCGTGSGGGGDFEVRRDTAFDALEGSVATSSGGFVATSYQAVYAMAQCEGDLSTGDCGQCVTQAVQHVEVECGGAPSGQVYLDKCYISYSYYPHGVPHGGGMGGQQTAKTVAIVLGGAVGVGFLVICLLFARSLVKKKDDQVRARQIANAKELSNRTRRMDIDDVLAVVLQRLAPRSLAVSRCVCRAWRATIDARRMLRGDLLPVSLGGIFISPSNEPAPPEFFARPSAGPRIAPRLQDYAETSDWPHYINQCCNGLLLLEGRVVNPSTRRIGGIGVGVAAVAVHHTCLLIEDGSVGSKALCQGRGRRRDRAGVRSATEPLYRHAVCRHETLYVHCSGDFVMRIDLSDNKYQVIKLPAGIDASVYDEMYLGKSEKGVYSR</sequence>
<keyword evidence="5 14" id="KW-0812">Transmembrane</keyword>
<evidence type="ECO:0000256" key="10">
    <source>
        <dbReference type="ARBA" id="ARBA00023136"/>
    </source>
</evidence>
<name>A0A3L6TKR4_PANMI</name>
<keyword evidence="3" id="KW-1003">Cell membrane</keyword>
<dbReference type="PANTHER" id="PTHR32080">
    <property type="entry name" value="ANTIFUNGAL PROTEIN GINKBILOBIN-2-LIKE"/>
    <property type="match status" value="1"/>
</dbReference>
<dbReference type="Pfam" id="PF00646">
    <property type="entry name" value="F-box"/>
    <property type="match status" value="1"/>
</dbReference>
<evidence type="ECO:0000313" key="18">
    <source>
        <dbReference type="Proteomes" id="UP000275267"/>
    </source>
</evidence>
<dbReference type="STRING" id="4540.A0A3L6TKR4"/>
<dbReference type="PANTHER" id="PTHR32080:SF24">
    <property type="entry name" value="PLASMODESMATA-LOCATED PROTEIN 2"/>
    <property type="match status" value="1"/>
</dbReference>
<dbReference type="AlphaFoldDB" id="A0A3L6TKR4"/>
<dbReference type="InterPro" id="IPR002902">
    <property type="entry name" value="GNK2"/>
</dbReference>
<dbReference type="GO" id="GO:0005886">
    <property type="term" value="C:plasma membrane"/>
    <property type="evidence" value="ECO:0007669"/>
    <property type="project" value="UniProtKB-SubCell"/>
</dbReference>
<evidence type="ECO:0000256" key="6">
    <source>
        <dbReference type="ARBA" id="ARBA00022729"/>
    </source>
</evidence>
<evidence type="ECO:0000256" key="1">
    <source>
        <dbReference type="ARBA" id="ARBA00004251"/>
    </source>
</evidence>
<dbReference type="FunFam" id="3.30.430.20:FF:000008">
    <property type="entry name" value="cysteine-rich repeat secretory protein 3"/>
    <property type="match status" value="1"/>
</dbReference>
<keyword evidence="8" id="KW-0965">Cell junction</keyword>
<evidence type="ECO:0000256" key="2">
    <source>
        <dbReference type="ARBA" id="ARBA00022448"/>
    </source>
</evidence>
<proteinExistence type="inferred from homology"/>
<comment type="similarity">
    <text evidence="13">Belongs to the cysteine-rich repeat secretory protein family. Plasmodesmata-located proteins (PDLD) subfamily.</text>
</comment>
<evidence type="ECO:0000256" key="8">
    <source>
        <dbReference type="ARBA" id="ARBA00022949"/>
    </source>
</evidence>
<evidence type="ECO:0000256" key="5">
    <source>
        <dbReference type="ARBA" id="ARBA00022692"/>
    </source>
</evidence>
<keyword evidence="18" id="KW-1185">Reference proteome</keyword>
<organism evidence="17 18">
    <name type="scientific">Panicum miliaceum</name>
    <name type="common">Proso millet</name>
    <name type="synonym">Broomcorn millet</name>
    <dbReference type="NCBI Taxonomy" id="4540"/>
    <lineage>
        <taxon>Eukaryota</taxon>
        <taxon>Viridiplantae</taxon>
        <taxon>Streptophyta</taxon>
        <taxon>Embryophyta</taxon>
        <taxon>Tracheophyta</taxon>
        <taxon>Spermatophyta</taxon>
        <taxon>Magnoliopsida</taxon>
        <taxon>Liliopsida</taxon>
        <taxon>Poales</taxon>
        <taxon>Poaceae</taxon>
        <taxon>PACMAD clade</taxon>
        <taxon>Panicoideae</taxon>
        <taxon>Panicodae</taxon>
        <taxon>Paniceae</taxon>
        <taxon>Panicinae</taxon>
        <taxon>Panicum</taxon>
        <taxon>Panicum sect. Panicum</taxon>
    </lineage>
</organism>
<dbReference type="FunFam" id="3.30.430.20:FF:000001">
    <property type="entry name" value="cysteine-rich repeat secretory protein 3"/>
    <property type="match status" value="1"/>
</dbReference>
<feature type="chain" id="PRO_5018055070" evidence="15">
    <location>
        <begin position="29"/>
        <end position="527"/>
    </location>
</feature>
<dbReference type="InterPro" id="IPR001810">
    <property type="entry name" value="F-box_dom"/>
</dbReference>
<evidence type="ECO:0000256" key="14">
    <source>
        <dbReference type="SAM" id="Phobius"/>
    </source>
</evidence>
<evidence type="ECO:0000256" key="3">
    <source>
        <dbReference type="ARBA" id="ARBA00022475"/>
    </source>
</evidence>
<dbReference type="GO" id="GO:0010497">
    <property type="term" value="P:plasmodesmata-mediated intercellular transport"/>
    <property type="evidence" value="ECO:0007669"/>
    <property type="project" value="UniProtKB-ARBA"/>
</dbReference>